<proteinExistence type="predicted"/>
<protein>
    <recommendedName>
        <fullName evidence="1">Glycosyltransferase subfamily 4-like N-terminal domain-containing protein</fullName>
    </recommendedName>
</protein>
<dbReference type="SUPFAM" id="SSF53756">
    <property type="entry name" value="UDP-Glycosyltransferase/glycogen phosphorylase"/>
    <property type="match status" value="1"/>
</dbReference>
<name>A0A2S9QIQ5_9HYPH</name>
<dbReference type="AlphaFoldDB" id="A0A2S9QIQ5"/>
<feature type="domain" description="Glycosyltransferase subfamily 4-like N-terminal" evidence="1">
    <location>
        <begin position="47"/>
        <end position="230"/>
    </location>
</feature>
<dbReference type="GO" id="GO:0016757">
    <property type="term" value="F:glycosyltransferase activity"/>
    <property type="evidence" value="ECO:0007669"/>
    <property type="project" value="UniProtKB-ARBA"/>
</dbReference>
<keyword evidence="3" id="KW-1185">Reference proteome</keyword>
<sequence length="451" mass="48879">MEAGKHDRGRSGASIPGRFVAEAGLTVPRTVLIVSPYFPPSNLACVHRARHLANHLPAAGWTPIILCVDDRFYEQDPDPLLGSLVSPELEIVRVPALHARMTRRFGIGDLSLRAWSALSSRAADLLSARRIDAVLITGSPFYPMLMSRWIEPKFGVPVVLDFQDPWVSAWGADQKPLSKAGLSHQLALRLEGPALRKARFVTSVSTRQNEELAARHSWLDASRMAALPIGGDPGDLDLLRAMPDIRRSRLDPAMINLSYVGTALPRSHGLFRVLFKGLAEMRARQPGLAARLRLHFIGTSNQANDSETFSILPLAEAEGVADLVAEIPRRLAYAEALGLMARSHGLLLVGSDEAHYTASKIYPALLTKRPYLSLFHRLSSAHALLAAAGGGIHFSFTDANGLAGLPQDIAAGLERLALDPASLGQPRQDHLEPFSARAIAGSYAAIFDGLR</sequence>
<dbReference type="OrthoDB" id="185319at2"/>
<dbReference type="EMBL" id="PUEJ01000001">
    <property type="protein sequence ID" value="PRH89237.1"/>
    <property type="molecule type" value="Genomic_DNA"/>
</dbReference>
<dbReference type="InterPro" id="IPR028098">
    <property type="entry name" value="Glyco_trans_4-like_N"/>
</dbReference>
<evidence type="ECO:0000259" key="1">
    <source>
        <dbReference type="Pfam" id="PF13579"/>
    </source>
</evidence>
<evidence type="ECO:0000313" key="2">
    <source>
        <dbReference type="EMBL" id="PRH89237.1"/>
    </source>
</evidence>
<dbReference type="Proteomes" id="UP000237682">
    <property type="component" value="Unassembled WGS sequence"/>
</dbReference>
<accession>A0A2S9QIQ5</accession>
<dbReference type="Gene3D" id="3.40.50.2000">
    <property type="entry name" value="Glycogen Phosphorylase B"/>
    <property type="match status" value="1"/>
</dbReference>
<reference evidence="2 3" key="1">
    <citation type="submission" date="2018-02" db="EMBL/GenBank/DDBJ databases">
        <title>Whole genome sequencing of endophytic bacterium.</title>
        <authorList>
            <person name="Eedara R."/>
            <person name="Podile A.R."/>
        </authorList>
    </citation>
    <scope>NUCLEOTIDE SEQUENCE [LARGE SCALE GENOMIC DNA]</scope>
    <source>
        <strain evidence="2 3">RP1T</strain>
    </source>
</reference>
<evidence type="ECO:0000313" key="3">
    <source>
        <dbReference type="Proteomes" id="UP000237682"/>
    </source>
</evidence>
<comment type="caution">
    <text evidence="2">The sequence shown here is derived from an EMBL/GenBank/DDBJ whole genome shotgun (WGS) entry which is preliminary data.</text>
</comment>
<dbReference type="Pfam" id="PF13579">
    <property type="entry name" value="Glyco_trans_4_4"/>
    <property type="match status" value="1"/>
</dbReference>
<organism evidence="2 3">
    <name type="scientific">Labrys okinawensis</name>
    <dbReference type="NCBI Taxonomy" id="346911"/>
    <lineage>
        <taxon>Bacteria</taxon>
        <taxon>Pseudomonadati</taxon>
        <taxon>Pseudomonadota</taxon>
        <taxon>Alphaproteobacteria</taxon>
        <taxon>Hyphomicrobiales</taxon>
        <taxon>Xanthobacteraceae</taxon>
        <taxon>Labrys</taxon>
    </lineage>
</organism>
<gene>
    <name evidence="2" type="ORF">C5L14_01180</name>
</gene>